<comment type="caution">
    <text evidence="2">The sequence shown here is derived from an EMBL/GenBank/DDBJ whole genome shotgun (WGS) entry which is preliminary data.</text>
</comment>
<dbReference type="Gene3D" id="1.20.1070.10">
    <property type="entry name" value="Rhodopsin 7-helix transmembrane proteins"/>
    <property type="match status" value="1"/>
</dbReference>
<reference evidence="2 3" key="1">
    <citation type="submission" date="2014-10" db="EMBL/GenBank/DDBJ databases">
        <title>Draft genome of the hookworm Ancylostoma caninum.</title>
        <authorList>
            <person name="Mitreva M."/>
        </authorList>
    </citation>
    <scope>NUCLEOTIDE SEQUENCE [LARGE SCALE GENOMIC DNA]</scope>
    <source>
        <strain evidence="2 3">Baltimore</strain>
    </source>
</reference>
<gene>
    <name evidence="2" type="ORF">ANCCAN_17183</name>
</gene>
<dbReference type="AlphaFoldDB" id="A0A368G1M1"/>
<keyword evidence="1" id="KW-0472">Membrane</keyword>
<evidence type="ECO:0000313" key="2">
    <source>
        <dbReference type="EMBL" id="RCN36920.1"/>
    </source>
</evidence>
<keyword evidence="1" id="KW-0812">Transmembrane</keyword>
<evidence type="ECO:0000313" key="3">
    <source>
        <dbReference type="Proteomes" id="UP000252519"/>
    </source>
</evidence>
<dbReference type="Proteomes" id="UP000252519">
    <property type="component" value="Unassembled WGS sequence"/>
</dbReference>
<name>A0A368G1M1_ANCCA</name>
<proteinExistence type="predicted"/>
<dbReference type="OrthoDB" id="5849966at2759"/>
<dbReference type="SUPFAM" id="SSF81321">
    <property type="entry name" value="Family A G protein-coupled receptor-like"/>
    <property type="match status" value="1"/>
</dbReference>
<feature type="transmembrane region" description="Helical" evidence="1">
    <location>
        <begin position="40"/>
        <end position="66"/>
    </location>
</feature>
<keyword evidence="3" id="KW-1185">Reference proteome</keyword>
<organism evidence="2 3">
    <name type="scientific">Ancylostoma caninum</name>
    <name type="common">Dog hookworm</name>
    <dbReference type="NCBI Taxonomy" id="29170"/>
    <lineage>
        <taxon>Eukaryota</taxon>
        <taxon>Metazoa</taxon>
        <taxon>Ecdysozoa</taxon>
        <taxon>Nematoda</taxon>
        <taxon>Chromadorea</taxon>
        <taxon>Rhabditida</taxon>
        <taxon>Rhabditina</taxon>
        <taxon>Rhabditomorpha</taxon>
        <taxon>Strongyloidea</taxon>
        <taxon>Ancylostomatidae</taxon>
        <taxon>Ancylostomatinae</taxon>
        <taxon>Ancylostoma</taxon>
    </lineage>
</organism>
<keyword evidence="1" id="KW-1133">Transmembrane helix</keyword>
<dbReference type="EMBL" id="JOJR01000513">
    <property type="protein sequence ID" value="RCN36920.1"/>
    <property type="molecule type" value="Genomic_DNA"/>
</dbReference>
<sequence length="126" mass="14102">MDDYPTSMKVNHMDFLESLANYSDFILPEEIEDISEENEFFMTAVGIAVIILALMGILTNILVLVLSFCHVTGDFGNFVANLAVVDIVCGVVFAFMGYINVEDDKKLFSFQYAHYSLTSSIAFKMT</sequence>
<feature type="transmembrane region" description="Helical" evidence="1">
    <location>
        <begin position="78"/>
        <end position="99"/>
    </location>
</feature>
<evidence type="ECO:0008006" key="4">
    <source>
        <dbReference type="Google" id="ProtNLM"/>
    </source>
</evidence>
<evidence type="ECO:0000256" key="1">
    <source>
        <dbReference type="SAM" id="Phobius"/>
    </source>
</evidence>
<protein>
    <recommendedName>
        <fullName evidence="4">G-protein coupled receptors family 1 profile domain-containing protein</fullName>
    </recommendedName>
</protein>
<accession>A0A368G1M1</accession>